<evidence type="ECO:0000313" key="2">
    <source>
        <dbReference type="EMBL" id="MBB5937920.1"/>
    </source>
</evidence>
<reference evidence="2 3" key="1">
    <citation type="submission" date="2020-08" db="EMBL/GenBank/DDBJ databases">
        <title>Genomic Encyclopedia of Type Strains, Phase III (KMG-III): the genomes of soil and plant-associated and newly described type strains.</title>
        <authorList>
            <person name="Whitman W."/>
        </authorList>
    </citation>
    <scope>NUCLEOTIDE SEQUENCE [LARGE SCALE GENOMIC DNA]</scope>
    <source>
        <strain evidence="2 3">CECT 8305</strain>
    </source>
</reference>
<keyword evidence="3" id="KW-1185">Reference proteome</keyword>
<sequence>MLELTSTAVLNDLFEEFEHTAWRLETQRGYEADQKSDRYRRWARGEGYSAEGREAFLAGRRKLAEQGKRVERVRIVDDPPTESQRYLLAGAPVTIKAGEDIRHLWRADADRLLLPSADFWLFDSRKLVRFHHEDGRTLGLELITDPADVLKACQLRDSAWHFAVPYEEFATRVPSAV</sequence>
<evidence type="ECO:0000313" key="3">
    <source>
        <dbReference type="Proteomes" id="UP000588098"/>
    </source>
</evidence>
<accession>A0A7W9V0A1</accession>
<name>A0A7W9V0A1_9ACTN</name>
<organism evidence="2 3">
    <name type="scientific">Streptomyces zagrosensis</name>
    <dbReference type="NCBI Taxonomy" id="1042984"/>
    <lineage>
        <taxon>Bacteria</taxon>
        <taxon>Bacillati</taxon>
        <taxon>Actinomycetota</taxon>
        <taxon>Actinomycetes</taxon>
        <taxon>Kitasatosporales</taxon>
        <taxon>Streptomycetaceae</taxon>
        <taxon>Streptomyces</taxon>
    </lineage>
</organism>
<gene>
    <name evidence="2" type="ORF">FHS42_005004</name>
</gene>
<dbReference type="InterPro" id="IPR049244">
    <property type="entry name" value="DUF6879"/>
</dbReference>
<evidence type="ECO:0000259" key="1">
    <source>
        <dbReference type="Pfam" id="PF21806"/>
    </source>
</evidence>
<comment type="caution">
    <text evidence="2">The sequence shown here is derived from an EMBL/GenBank/DDBJ whole genome shotgun (WGS) entry which is preliminary data.</text>
</comment>
<dbReference type="EMBL" id="JACHJL010000013">
    <property type="protein sequence ID" value="MBB5937920.1"/>
    <property type="molecule type" value="Genomic_DNA"/>
</dbReference>
<feature type="domain" description="DUF6879" evidence="1">
    <location>
        <begin position="10"/>
        <end position="170"/>
    </location>
</feature>
<dbReference type="AlphaFoldDB" id="A0A7W9V0A1"/>
<dbReference type="Proteomes" id="UP000588098">
    <property type="component" value="Unassembled WGS sequence"/>
</dbReference>
<dbReference type="RefSeq" id="WP_184575238.1">
    <property type="nucleotide sequence ID" value="NZ_JACHJL010000013.1"/>
</dbReference>
<proteinExistence type="predicted"/>
<protein>
    <recommendedName>
        <fullName evidence="1">DUF6879 domain-containing protein</fullName>
    </recommendedName>
</protein>
<dbReference type="Pfam" id="PF21806">
    <property type="entry name" value="DUF6879"/>
    <property type="match status" value="1"/>
</dbReference>